<dbReference type="Proteomes" id="UP000198820">
    <property type="component" value="Unassembled WGS sequence"/>
</dbReference>
<reference evidence="1 2" key="1">
    <citation type="submission" date="2016-10" db="EMBL/GenBank/DDBJ databases">
        <authorList>
            <person name="de Groot N.N."/>
        </authorList>
    </citation>
    <scope>NUCLEOTIDE SEQUENCE [LARGE SCALE GENOMIC DNA]</scope>
    <source>
        <strain evidence="1 2">DSM 23581</strain>
    </source>
</reference>
<evidence type="ECO:0008006" key="3">
    <source>
        <dbReference type="Google" id="ProtNLM"/>
    </source>
</evidence>
<accession>A0A1H4DRS8</accession>
<protein>
    <recommendedName>
        <fullName evidence="3">Restriction endonuclease</fullName>
    </recommendedName>
</protein>
<evidence type="ECO:0000313" key="1">
    <source>
        <dbReference type="EMBL" id="SEA75209.1"/>
    </source>
</evidence>
<name>A0A1H4DRS8_9FLAO</name>
<dbReference type="AlphaFoldDB" id="A0A1H4DRS8"/>
<keyword evidence="2" id="KW-1185">Reference proteome</keyword>
<evidence type="ECO:0000313" key="2">
    <source>
        <dbReference type="Proteomes" id="UP000198820"/>
    </source>
</evidence>
<proteinExistence type="predicted"/>
<gene>
    <name evidence="1" type="ORF">SAMN05421540_1143</name>
</gene>
<dbReference type="RefSeq" id="WP_093245858.1">
    <property type="nucleotide sequence ID" value="NZ_FNQF01000014.1"/>
</dbReference>
<organism evidence="1 2">
    <name type="scientific">Psychroflexus halocasei</name>
    <dbReference type="NCBI Taxonomy" id="908615"/>
    <lineage>
        <taxon>Bacteria</taxon>
        <taxon>Pseudomonadati</taxon>
        <taxon>Bacteroidota</taxon>
        <taxon>Flavobacteriia</taxon>
        <taxon>Flavobacteriales</taxon>
        <taxon>Flavobacteriaceae</taxon>
        <taxon>Psychroflexus</taxon>
    </lineage>
</organism>
<sequence length="484" mass="55404">MTYLEKIIKEKGSILSSELLESLTNKEKGISKEAARKRLSRISKDVYRVKGLFADGQILFFDKEIYGTEEYYSGLSRAFRKAGKQYNIILQSLDFHYGQLKLAHLPAYSVNPILDLKGHITFNTALEKLLRLKLIHADEEFVTVSSLITDNNPNYKRAKGIEVAKNFLLIQFNDWSRKIGLVSYNSSKFHSEFGKYQFNFVSPSYIGSLPKINNQKIIPAFVVADILIGNTVNESQIEFFINKVKALKFQRNLAKFIPFLIVESIDTKALNTLKSQGIVIGFVNELFGDKYKDLLNSLIGLVTNAGAILKKNPEAYLDLISKLNKLVDGKTNNLRGDLFELAVGYYQGQICQTIDIGKIINHDGLQREIDVFGLLPNKLFISECKGYNHKVPLDEVETWLTQKVPVIRKWILDQPSISDRELVFEFWSTGGFTEDAIKFLERRKSSTTKYGIAFYNLDEMIVKSKEIKSKKFTEILREYYIKEI</sequence>
<dbReference type="EMBL" id="FNQF01000014">
    <property type="protein sequence ID" value="SEA75209.1"/>
    <property type="molecule type" value="Genomic_DNA"/>
</dbReference>
<dbReference type="STRING" id="908615.SAMN05421540_1143"/>